<gene>
    <name evidence="4" type="ORF">ATK30_5582</name>
    <name evidence="3" type="ORF">H5411_16930</name>
</gene>
<proteinExistence type="predicted"/>
<dbReference type="EMBL" id="JACJHR010000021">
    <property type="protein sequence ID" value="MBB2500806.1"/>
    <property type="molecule type" value="Genomic_DNA"/>
</dbReference>
<feature type="transmembrane region" description="Helical" evidence="1">
    <location>
        <begin position="42"/>
        <end position="68"/>
    </location>
</feature>
<accession>A0A2N3WLE4</accession>
<keyword evidence="1" id="KW-0472">Membrane</keyword>
<evidence type="ECO:0000313" key="4">
    <source>
        <dbReference type="EMBL" id="PKV94701.1"/>
    </source>
</evidence>
<organism evidence="4 5">
    <name type="scientific">Amycolatopsis echigonensis</name>
    <dbReference type="NCBI Taxonomy" id="2576905"/>
    <lineage>
        <taxon>Bacteria</taxon>
        <taxon>Bacillati</taxon>
        <taxon>Actinomycetota</taxon>
        <taxon>Actinomycetes</taxon>
        <taxon>Pseudonocardiales</taxon>
        <taxon>Pseudonocardiaceae</taxon>
        <taxon>Amycolatopsis</taxon>
    </lineage>
</organism>
<evidence type="ECO:0000313" key="6">
    <source>
        <dbReference type="Proteomes" id="UP000550260"/>
    </source>
</evidence>
<dbReference type="RefSeq" id="WP_037359856.1">
    <property type="nucleotide sequence ID" value="NZ_JACJHR010000021.1"/>
</dbReference>
<accession>A0A8E2B3R9</accession>
<evidence type="ECO:0000256" key="1">
    <source>
        <dbReference type="SAM" id="Phobius"/>
    </source>
</evidence>
<feature type="transmembrane region" description="Helical" evidence="1">
    <location>
        <begin position="147"/>
        <end position="164"/>
    </location>
</feature>
<dbReference type="AlphaFoldDB" id="A0A2N3WLE4"/>
<feature type="transmembrane region" description="Helical" evidence="1">
    <location>
        <begin position="94"/>
        <end position="114"/>
    </location>
</feature>
<evidence type="ECO:0000313" key="5">
    <source>
        <dbReference type="Proteomes" id="UP000233750"/>
    </source>
</evidence>
<comment type="caution">
    <text evidence="4">The sequence shown here is derived from an EMBL/GenBank/DDBJ whole genome shotgun (WGS) entry which is preliminary data.</text>
</comment>
<sequence length="283" mass="29427">MRHRGEATALITVGVLLALGVAGVRARGNARWSFAGPFAHVGGTTLAVLTSILVLAAVLPVLAFFAALRRRRRPEDDDFEAVHEPLGTKWGRRWAVLITLAVVAAPLVVLAVVASRATPPTQPPVRFVPPPPAAAPSVASPGGGPSWLLPVVLLAALLLLLLRWHRRAPRPIEASGGLAEAAAAGRGEIVAAVTGGPRGAILRSFAAMERALAQSAAAPRLSDTPSAVLARAADGGLVRAGPAQRLVDVFAEARFSSHPITGAHQDTARQALDELLHDLGRRP</sequence>
<protein>
    <submittedName>
        <fullName evidence="3">DUF4129 domain-containing protein</fullName>
    </submittedName>
    <submittedName>
        <fullName evidence="4">Uncharacterized protein DUF4129</fullName>
    </submittedName>
</protein>
<feature type="domain" description="Protein-glutamine gamma-glutamyltransferase-like C-terminal" evidence="2">
    <location>
        <begin position="206"/>
        <end position="273"/>
    </location>
</feature>
<dbReference type="EMBL" id="PJMY01000003">
    <property type="protein sequence ID" value="PKV94701.1"/>
    <property type="molecule type" value="Genomic_DNA"/>
</dbReference>
<reference evidence="3 6" key="2">
    <citation type="submission" date="2020-08" db="EMBL/GenBank/DDBJ databases">
        <title>Amycolatopsis echigonensis JCM 21831.</title>
        <authorList>
            <person name="Tedsree N."/>
            <person name="Kuncharoen N."/>
            <person name="Likhitwitayawuid K."/>
            <person name="Tanasupawat S."/>
        </authorList>
    </citation>
    <scope>NUCLEOTIDE SEQUENCE [LARGE SCALE GENOMIC DNA]</scope>
    <source>
        <strain evidence="3 6">JCM 21831</strain>
    </source>
</reference>
<keyword evidence="1" id="KW-1133">Transmembrane helix</keyword>
<dbReference type="OrthoDB" id="4571933at2"/>
<name>A0A2N3WLE4_9PSEU</name>
<dbReference type="Proteomes" id="UP000550260">
    <property type="component" value="Unassembled WGS sequence"/>
</dbReference>
<evidence type="ECO:0000259" key="2">
    <source>
        <dbReference type="Pfam" id="PF13559"/>
    </source>
</evidence>
<dbReference type="InterPro" id="IPR025403">
    <property type="entry name" value="TgpA-like_C"/>
</dbReference>
<dbReference type="Proteomes" id="UP000233750">
    <property type="component" value="Unassembled WGS sequence"/>
</dbReference>
<evidence type="ECO:0000313" key="3">
    <source>
        <dbReference type="EMBL" id="MBB2500806.1"/>
    </source>
</evidence>
<keyword evidence="1" id="KW-0812">Transmembrane</keyword>
<dbReference type="Pfam" id="PF13559">
    <property type="entry name" value="DUF4129"/>
    <property type="match status" value="1"/>
</dbReference>
<reference evidence="4 5" key="1">
    <citation type="submission" date="2017-12" db="EMBL/GenBank/DDBJ databases">
        <title>Sequencing the genomes of 1000 Actinobacteria strains.</title>
        <authorList>
            <person name="Klenk H.-P."/>
        </authorList>
    </citation>
    <scope>NUCLEOTIDE SEQUENCE [LARGE SCALE GENOMIC DNA]</scope>
    <source>
        <strain evidence="4 5">DSM 45165</strain>
    </source>
</reference>
<keyword evidence="5" id="KW-1185">Reference proteome</keyword>